<name>A0ABW9XG10_9SPHN</name>
<dbReference type="EMBL" id="JAAAPO010000005">
    <property type="protein sequence ID" value="NBC37479.1"/>
    <property type="molecule type" value="Genomic_DNA"/>
</dbReference>
<evidence type="ECO:0000313" key="2">
    <source>
        <dbReference type="EMBL" id="NBC37479.1"/>
    </source>
</evidence>
<keyword evidence="1" id="KW-1133">Transmembrane helix</keyword>
<feature type="transmembrane region" description="Helical" evidence="1">
    <location>
        <begin position="17"/>
        <end position="36"/>
    </location>
</feature>
<evidence type="ECO:0000313" key="3">
    <source>
        <dbReference type="Proteomes" id="UP000753724"/>
    </source>
</evidence>
<protein>
    <submittedName>
        <fullName evidence="2">CcoQ/FixQ family Cbb3-type cytochrome c oxidase assembly chaperone</fullName>
    </submittedName>
</protein>
<dbReference type="RefSeq" id="WP_161719577.1">
    <property type="nucleotide sequence ID" value="NZ_JAAAPO010000005.1"/>
</dbReference>
<organism evidence="2 3">
    <name type="scientific">Novosphingobium ovatum</name>
    <dbReference type="NCBI Taxonomy" id="1908523"/>
    <lineage>
        <taxon>Bacteria</taxon>
        <taxon>Pseudomonadati</taxon>
        <taxon>Pseudomonadota</taxon>
        <taxon>Alphaproteobacteria</taxon>
        <taxon>Sphingomonadales</taxon>
        <taxon>Sphingomonadaceae</taxon>
        <taxon>Novosphingobium</taxon>
    </lineage>
</organism>
<keyword evidence="3" id="KW-1185">Reference proteome</keyword>
<keyword evidence="1" id="KW-0812">Transmembrane</keyword>
<proteinExistence type="predicted"/>
<dbReference type="Proteomes" id="UP000753724">
    <property type="component" value="Unassembled WGS sequence"/>
</dbReference>
<evidence type="ECO:0000256" key="1">
    <source>
        <dbReference type="SAM" id="Phobius"/>
    </source>
</evidence>
<gene>
    <name evidence="2" type="ORF">GTZ99_13065</name>
</gene>
<comment type="caution">
    <text evidence="2">The sequence shown here is derived from an EMBL/GenBank/DDBJ whole genome shotgun (WGS) entry which is preliminary data.</text>
</comment>
<reference evidence="3" key="1">
    <citation type="submission" date="2020-01" db="EMBL/GenBank/DDBJ databases">
        <title>Sphingomonas sp. strain CSW-10.</title>
        <authorList>
            <person name="Chen W.-M."/>
        </authorList>
    </citation>
    <scope>NUCLEOTIDE SEQUENCE [LARGE SCALE GENOMIC DNA]</scope>
    <source>
        <strain evidence="3">FSY-8</strain>
    </source>
</reference>
<accession>A0ABW9XG10</accession>
<sequence length="58" mass="6378">MNDGAQTYALLRNFADSWGLVGMLISFTLACVWPFLPGGRKTADHAANMIFEDDENGQ</sequence>
<dbReference type="CDD" id="cd01324">
    <property type="entry name" value="cbb3_Oxidase_CcoQ"/>
    <property type="match status" value="1"/>
</dbReference>
<keyword evidence="1" id="KW-0472">Membrane</keyword>
<dbReference type="InterPro" id="IPR008621">
    <property type="entry name" value="Cbb3-typ_cyt_oxidase_comp"/>
</dbReference>
<dbReference type="Pfam" id="PF05545">
    <property type="entry name" value="FixQ"/>
    <property type="match status" value="1"/>
</dbReference>